<reference key="1">
    <citation type="submission" date="2010-09" db="EMBL/GenBank/DDBJ databases">
        <authorList>
            <person name="Roh H."/>
            <person name="Ko H.-J."/>
            <person name="Kim D."/>
            <person name="Choi D.G."/>
            <person name="Park S."/>
            <person name="Kim S."/>
            <person name="Kim K.H."/>
            <person name="Chang I.S."/>
            <person name="Choi I.-G."/>
        </authorList>
    </citation>
    <scope>NUCLEOTIDE SEQUENCE</scope>
    <source>
        <strain>KIST612</strain>
    </source>
</reference>
<proteinExistence type="predicted"/>
<dbReference type="EMBL" id="CP002273">
    <property type="protein sequence ID" value="ADO37850.1"/>
    <property type="molecule type" value="Genomic_DNA"/>
</dbReference>
<dbReference type="HOGENOM" id="CLU_3152940_0_0_9"/>
<evidence type="ECO:0000313" key="1">
    <source>
        <dbReference type="EMBL" id="ADO37850.1"/>
    </source>
</evidence>
<protein>
    <submittedName>
        <fullName evidence="1">Uncharacterized protein</fullName>
    </submittedName>
</protein>
<sequence>MMAQILKNWVAAKPPVLCLSSRQIKRGKPLLRLLFFTLNKKALPLWDS</sequence>
<keyword evidence="2" id="KW-1185">Reference proteome</keyword>
<reference evidence="1 2" key="2">
    <citation type="journal article" date="2011" name="J. Bacteriol.">
        <title>Complete genome sequence of a carbon monoxide-utilizing acetogen, Eubacterium limosum KIST612.</title>
        <authorList>
            <person name="Roh H."/>
            <person name="Ko H.J."/>
            <person name="Kim D."/>
            <person name="Choi D.G."/>
            <person name="Park S."/>
            <person name="Kim S."/>
            <person name="Chang I.S."/>
            <person name="Choi I.G."/>
        </authorList>
    </citation>
    <scope>NUCLEOTIDE SEQUENCE [LARGE SCALE GENOMIC DNA]</scope>
    <source>
        <strain evidence="1 2">KIST612</strain>
    </source>
</reference>
<name>E3GNH3_9FIRM</name>
<dbReference type="Proteomes" id="UP000006873">
    <property type="component" value="Chromosome"/>
</dbReference>
<accession>E3GNH3</accession>
<evidence type="ECO:0000313" key="2">
    <source>
        <dbReference type="Proteomes" id="UP000006873"/>
    </source>
</evidence>
<gene>
    <name evidence="1" type="ordered locus">ELI_2869</name>
</gene>
<organism evidence="1 2">
    <name type="scientific">Eubacterium callanderi</name>
    <dbReference type="NCBI Taxonomy" id="53442"/>
    <lineage>
        <taxon>Bacteria</taxon>
        <taxon>Bacillati</taxon>
        <taxon>Bacillota</taxon>
        <taxon>Clostridia</taxon>
        <taxon>Eubacteriales</taxon>
        <taxon>Eubacteriaceae</taxon>
        <taxon>Eubacterium</taxon>
    </lineage>
</organism>
<dbReference type="KEGG" id="elm:ELI_2869"/>
<dbReference type="AlphaFoldDB" id="E3GNH3"/>